<keyword evidence="3" id="KW-1185">Reference proteome</keyword>
<protein>
    <submittedName>
        <fullName evidence="2">Pyrimidine-specific ribonucleoside hydrolase rihB</fullName>
    </submittedName>
</protein>
<name>A0A392QUD8_9FABA</name>
<dbReference type="AlphaFoldDB" id="A0A392QUD8"/>
<feature type="region of interest" description="Disordered" evidence="1">
    <location>
        <begin position="35"/>
        <end position="54"/>
    </location>
</feature>
<reference evidence="2 3" key="1">
    <citation type="journal article" date="2018" name="Front. Plant Sci.">
        <title>Red Clover (Trifolium pratense) and Zigzag Clover (T. medium) - A Picture of Genomic Similarities and Differences.</title>
        <authorList>
            <person name="Dluhosova J."/>
            <person name="Istvanek J."/>
            <person name="Nedelnik J."/>
            <person name="Repkova J."/>
        </authorList>
    </citation>
    <scope>NUCLEOTIDE SEQUENCE [LARGE SCALE GENOMIC DNA]</scope>
    <source>
        <strain evidence="3">cv. 10/8</strain>
        <tissue evidence="2">Leaf</tissue>
    </source>
</reference>
<dbReference type="GO" id="GO:0016787">
    <property type="term" value="F:hydrolase activity"/>
    <property type="evidence" value="ECO:0007669"/>
    <property type="project" value="UniProtKB-KW"/>
</dbReference>
<proteinExistence type="predicted"/>
<evidence type="ECO:0000313" key="3">
    <source>
        <dbReference type="Proteomes" id="UP000265520"/>
    </source>
</evidence>
<comment type="caution">
    <text evidence="2">The sequence shown here is derived from an EMBL/GenBank/DDBJ whole genome shotgun (WGS) entry which is preliminary data.</text>
</comment>
<feature type="compositionally biased region" description="Basic and acidic residues" evidence="1">
    <location>
        <begin position="39"/>
        <end position="54"/>
    </location>
</feature>
<evidence type="ECO:0000256" key="1">
    <source>
        <dbReference type="SAM" id="MobiDB-lite"/>
    </source>
</evidence>
<dbReference type="EMBL" id="LXQA010157533">
    <property type="protein sequence ID" value="MCI27136.1"/>
    <property type="molecule type" value="Genomic_DNA"/>
</dbReference>
<dbReference type="Proteomes" id="UP000265520">
    <property type="component" value="Unassembled WGS sequence"/>
</dbReference>
<dbReference type="PANTHER" id="PTHR46692">
    <property type="entry name" value="INOSINE-URIDINE PREFERRING NUCLEOSIDE HYDROLASE FAMILY PROTEIN"/>
    <property type="match status" value="1"/>
</dbReference>
<organism evidence="2 3">
    <name type="scientific">Trifolium medium</name>
    <dbReference type="NCBI Taxonomy" id="97028"/>
    <lineage>
        <taxon>Eukaryota</taxon>
        <taxon>Viridiplantae</taxon>
        <taxon>Streptophyta</taxon>
        <taxon>Embryophyta</taxon>
        <taxon>Tracheophyta</taxon>
        <taxon>Spermatophyta</taxon>
        <taxon>Magnoliopsida</taxon>
        <taxon>eudicotyledons</taxon>
        <taxon>Gunneridae</taxon>
        <taxon>Pentapetalae</taxon>
        <taxon>rosids</taxon>
        <taxon>fabids</taxon>
        <taxon>Fabales</taxon>
        <taxon>Fabaceae</taxon>
        <taxon>Papilionoideae</taxon>
        <taxon>50 kb inversion clade</taxon>
        <taxon>NPAAA clade</taxon>
        <taxon>Hologalegina</taxon>
        <taxon>IRL clade</taxon>
        <taxon>Trifolieae</taxon>
        <taxon>Trifolium</taxon>
    </lineage>
</organism>
<sequence>DTFLGEILGAVVMADKASSLKPKFEKKPIKVLASGDESTDGKMVVDEKHGNQLR</sequence>
<dbReference type="PANTHER" id="PTHR46692:SF1">
    <property type="entry name" value="NUCLEOSIDE HYDROLASE 3-RELATED"/>
    <property type="match status" value="1"/>
</dbReference>
<accession>A0A392QUD8</accession>
<keyword evidence="2" id="KW-0378">Hydrolase</keyword>
<feature type="non-terminal residue" evidence="2">
    <location>
        <position position="1"/>
    </location>
</feature>
<evidence type="ECO:0000313" key="2">
    <source>
        <dbReference type="EMBL" id="MCI27136.1"/>
    </source>
</evidence>